<keyword evidence="2" id="KW-1185">Reference proteome</keyword>
<evidence type="ECO:0000313" key="1">
    <source>
        <dbReference type="EMBL" id="MFC5897407.1"/>
    </source>
</evidence>
<dbReference type="EMBL" id="JBHSPW010000022">
    <property type="protein sequence ID" value="MFC5897407.1"/>
    <property type="molecule type" value="Genomic_DNA"/>
</dbReference>
<accession>A0ABW1FSH5</accession>
<proteinExistence type="predicted"/>
<reference evidence="2" key="1">
    <citation type="journal article" date="2019" name="Int. J. Syst. Evol. Microbiol.">
        <title>The Global Catalogue of Microorganisms (GCM) 10K type strain sequencing project: providing services to taxonomists for standard genome sequencing and annotation.</title>
        <authorList>
            <consortium name="The Broad Institute Genomics Platform"/>
            <consortium name="The Broad Institute Genome Sequencing Center for Infectious Disease"/>
            <person name="Wu L."/>
            <person name="Ma J."/>
        </authorList>
    </citation>
    <scope>NUCLEOTIDE SEQUENCE [LARGE SCALE GENOMIC DNA]</scope>
    <source>
        <strain evidence="2">CGMCC 1.15809</strain>
    </source>
</reference>
<evidence type="ECO:0000313" key="2">
    <source>
        <dbReference type="Proteomes" id="UP001596241"/>
    </source>
</evidence>
<organism evidence="1 2">
    <name type="scientific">Streptomyces ramulosus</name>
    <dbReference type="NCBI Taxonomy" id="47762"/>
    <lineage>
        <taxon>Bacteria</taxon>
        <taxon>Bacillati</taxon>
        <taxon>Actinomycetota</taxon>
        <taxon>Actinomycetes</taxon>
        <taxon>Kitasatosporales</taxon>
        <taxon>Streptomycetaceae</taxon>
        <taxon>Streptomyces</taxon>
    </lineage>
</organism>
<dbReference type="Proteomes" id="UP001596241">
    <property type="component" value="Unassembled WGS sequence"/>
</dbReference>
<dbReference type="RefSeq" id="WP_345092961.1">
    <property type="nucleotide sequence ID" value="NZ_BAAAWG010000024.1"/>
</dbReference>
<name>A0ABW1FSH5_9ACTN</name>
<comment type="caution">
    <text evidence="1">The sequence shown here is derived from an EMBL/GenBank/DDBJ whole genome shotgun (WGS) entry which is preliminary data.</text>
</comment>
<gene>
    <name evidence="1" type="ORF">ACFP3M_31850</name>
</gene>
<sequence>MDFDHVSSGVELLRFAVVVLPSFDATYFQRYTFPSLDVSGLASLPLPAHKGFGCLLAVVGVPYDRTRDARAVCLSILGCDYARIGIKVSLAVGSLDVSTGASECRGGTGCPNQHSSGAKYG</sequence>
<protein>
    <submittedName>
        <fullName evidence="1">Uncharacterized protein</fullName>
    </submittedName>
</protein>